<dbReference type="HOGENOM" id="CLU_2050639_0_0_1"/>
<organism evidence="1 2">
    <name type="scientific">Pseudogymnoascus destructans (strain ATCC MYA-4855 / 20631-21)</name>
    <name type="common">Bat white-nose syndrome fungus</name>
    <name type="synonym">Geomyces destructans</name>
    <dbReference type="NCBI Taxonomy" id="658429"/>
    <lineage>
        <taxon>Eukaryota</taxon>
        <taxon>Fungi</taxon>
        <taxon>Dikarya</taxon>
        <taxon>Ascomycota</taxon>
        <taxon>Pezizomycotina</taxon>
        <taxon>Leotiomycetes</taxon>
        <taxon>Thelebolales</taxon>
        <taxon>Thelebolaceae</taxon>
        <taxon>Pseudogymnoascus</taxon>
    </lineage>
</organism>
<gene>
    <name evidence="1" type="ORF">GMDG_05034</name>
</gene>
<dbReference type="VEuPathDB" id="FungiDB:GMDG_05034"/>
<dbReference type="Proteomes" id="UP000011064">
    <property type="component" value="Unassembled WGS sequence"/>
</dbReference>
<dbReference type="AlphaFoldDB" id="L8FLN3"/>
<evidence type="ECO:0000313" key="1">
    <source>
        <dbReference type="EMBL" id="ELR01847.1"/>
    </source>
</evidence>
<proteinExistence type="predicted"/>
<protein>
    <recommendedName>
        <fullName evidence="3">MalT-like TPR region domain-containing protein</fullName>
    </recommendedName>
</protein>
<keyword evidence="2" id="KW-1185">Reference proteome</keyword>
<sequence>MNNIGATIHLLDAEELYQKGDMRGLVEVAQNAMTCAGKQLNKKLVAEAWIWLGTGYCSRANLKSGVQAFNMALEALKTLKTLNQKDKEVESMKKLIEMWQSDIKEPEAKFAALLLKIQTR</sequence>
<dbReference type="OrthoDB" id="3436744at2759"/>
<accession>L8FLN3</accession>
<dbReference type="EMBL" id="GL573268">
    <property type="protein sequence ID" value="ELR01847.1"/>
    <property type="molecule type" value="Genomic_DNA"/>
</dbReference>
<reference evidence="2" key="1">
    <citation type="submission" date="2010-09" db="EMBL/GenBank/DDBJ databases">
        <title>The genome sequence of Geomyces destructans 20631-21.</title>
        <authorList>
            <consortium name="The Broad Institute Genome Sequencing Platform"/>
            <person name="Cuomo C.A."/>
            <person name="Blehert D.S."/>
            <person name="Lorch J.M."/>
            <person name="Young S.K."/>
            <person name="Zeng Q."/>
            <person name="Gargeya S."/>
            <person name="Fitzgerald M."/>
            <person name="Haas B."/>
            <person name="Abouelleil A."/>
            <person name="Alvarado L."/>
            <person name="Arachchi H.M."/>
            <person name="Berlin A."/>
            <person name="Brown A."/>
            <person name="Chapman S.B."/>
            <person name="Chen Z."/>
            <person name="Dunbar C."/>
            <person name="Freedman E."/>
            <person name="Gearin G."/>
            <person name="Gellesch M."/>
            <person name="Goldberg J."/>
            <person name="Griggs A."/>
            <person name="Gujja S."/>
            <person name="Heiman D."/>
            <person name="Howarth C."/>
            <person name="Larson L."/>
            <person name="Lui A."/>
            <person name="MacDonald P.J.P."/>
            <person name="Montmayeur A."/>
            <person name="Murphy C."/>
            <person name="Neiman D."/>
            <person name="Pearson M."/>
            <person name="Priest M."/>
            <person name="Roberts A."/>
            <person name="Saif S."/>
            <person name="Shea T."/>
            <person name="Shenoy N."/>
            <person name="Sisk P."/>
            <person name="Stolte C."/>
            <person name="Sykes S."/>
            <person name="Wortman J."/>
            <person name="Nusbaum C."/>
            <person name="Birren B."/>
        </authorList>
    </citation>
    <scope>NUCLEOTIDE SEQUENCE [LARGE SCALE GENOMIC DNA]</scope>
    <source>
        <strain evidence="2">ATCC MYA-4855 / 20631-21</strain>
    </source>
</reference>
<dbReference type="InParanoid" id="L8FLN3"/>
<name>L8FLN3_PSED2</name>
<evidence type="ECO:0000313" key="2">
    <source>
        <dbReference type="Proteomes" id="UP000011064"/>
    </source>
</evidence>
<evidence type="ECO:0008006" key="3">
    <source>
        <dbReference type="Google" id="ProtNLM"/>
    </source>
</evidence>